<accession>F4PIV0</accession>
<dbReference type="InterPro" id="IPR008455">
    <property type="entry name" value="HssA/B-related"/>
</dbReference>
<dbReference type="RefSeq" id="XP_004362087.1">
    <property type="nucleotide sequence ID" value="XM_004362030.1"/>
</dbReference>
<dbReference type="GeneID" id="14876233"/>
<dbReference type="EMBL" id="GL883007">
    <property type="protein sequence ID" value="EGG24236.1"/>
    <property type="molecule type" value="Genomic_DNA"/>
</dbReference>
<organism evidence="2 3">
    <name type="scientific">Cavenderia fasciculata</name>
    <name type="common">Slime mold</name>
    <name type="synonym">Dictyostelium fasciculatum</name>
    <dbReference type="NCBI Taxonomy" id="261658"/>
    <lineage>
        <taxon>Eukaryota</taxon>
        <taxon>Amoebozoa</taxon>
        <taxon>Evosea</taxon>
        <taxon>Eumycetozoa</taxon>
        <taxon>Dictyostelia</taxon>
        <taxon>Acytosteliales</taxon>
        <taxon>Cavenderiaceae</taxon>
        <taxon>Cavenderia</taxon>
    </lineage>
</organism>
<evidence type="ECO:0000313" key="3">
    <source>
        <dbReference type="Proteomes" id="UP000007797"/>
    </source>
</evidence>
<dbReference type="AlphaFoldDB" id="F4PIV0"/>
<feature type="transmembrane region" description="Helical" evidence="1">
    <location>
        <begin position="53"/>
        <end position="76"/>
    </location>
</feature>
<sequence>MSILSSISSMGNVKSSSFSKSALMSTGSMSSQSSNGVACNSCPTHYLNQTVGGAVLVVGGVVGIVGGVLGGVLGGLPCIL</sequence>
<evidence type="ECO:0000313" key="2">
    <source>
        <dbReference type="EMBL" id="EGG24236.1"/>
    </source>
</evidence>
<dbReference type="OMA" id="SINMNEP"/>
<dbReference type="KEGG" id="dfa:DFA_06384"/>
<proteinExistence type="predicted"/>
<gene>
    <name evidence="2" type="ORF">DFA_06384</name>
</gene>
<keyword evidence="1" id="KW-0472">Membrane</keyword>
<evidence type="ECO:0000256" key="1">
    <source>
        <dbReference type="SAM" id="Phobius"/>
    </source>
</evidence>
<reference evidence="3" key="1">
    <citation type="journal article" date="2011" name="Genome Res.">
        <title>Phylogeny-wide analysis of social amoeba genomes highlights ancient origins for complex intercellular communication.</title>
        <authorList>
            <person name="Heidel A.J."/>
            <person name="Lawal H.M."/>
            <person name="Felder M."/>
            <person name="Schilde C."/>
            <person name="Helps N.R."/>
            <person name="Tunggal B."/>
            <person name="Rivero F."/>
            <person name="John U."/>
            <person name="Schleicher M."/>
            <person name="Eichinger L."/>
            <person name="Platzer M."/>
            <person name="Noegel A.A."/>
            <person name="Schaap P."/>
            <person name="Gloeckner G."/>
        </authorList>
    </citation>
    <scope>NUCLEOTIDE SEQUENCE [LARGE SCALE GENOMIC DNA]</scope>
    <source>
        <strain evidence="3">SH3</strain>
    </source>
</reference>
<name>F4PIV0_CACFS</name>
<dbReference type="Proteomes" id="UP000007797">
    <property type="component" value="Unassembled WGS sequence"/>
</dbReference>
<keyword evidence="1" id="KW-0812">Transmembrane</keyword>
<dbReference type="Pfam" id="PF05710">
    <property type="entry name" value="Coiled"/>
    <property type="match status" value="1"/>
</dbReference>
<keyword evidence="3" id="KW-1185">Reference proteome</keyword>
<protein>
    <submittedName>
        <fullName evidence="2">HssA/2C/7E family protein</fullName>
    </submittedName>
</protein>
<keyword evidence="1" id="KW-1133">Transmembrane helix</keyword>